<reference evidence="3 4" key="1">
    <citation type="submission" date="2020-08" db="EMBL/GenBank/DDBJ databases">
        <title>Genomic Encyclopedia of Type Strains, Phase IV (KMG-IV): sequencing the most valuable type-strain genomes for metagenomic binning, comparative biology and taxonomic classification.</title>
        <authorList>
            <person name="Goeker M."/>
        </authorList>
    </citation>
    <scope>NUCLEOTIDE SEQUENCE [LARGE SCALE GENOMIC DNA]</scope>
    <source>
        <strain evidence="3 4">DSM 11805</strain>
    </source>
</reference>
<keyword evidence="1" id="KW-0472">Membrane</keyword>
<accession>A0A841RSJ6</accession>
<dbReference type="RefSeq" id="WP_184249968.1">
    <property type="nucleotide sequence ID" value="NZ_BAAACU010000004.1"/>
</dbReference>
<feature type="domain" description="Sporulation membrane protein YtrI C-terminal" evidence="2">
    <location>
        <begin position="80"/>
        <end position="165"/>
    </location>
</feature>
<dbReference type="AlphaFoldDB" id="A0A841RSJ6"/>
<evidence type="ECO:0000256" key="1">
    <source>
        <dbReference type="SAM" id="Phobius"/>
    </source>
</evidence>
<feature type="transmembrane region" description="Helical" evidence="1">
    <location>
        <begin position="15"/>
        <end position="34"/>
    </location>
</feature>
<organism evidence="3 4">
    <name type="scientific">Gracilibacillus halotolerans</name>
    <dbReference type="NCBI Taxonomy" id="74386"/>
    <lineage>
        <taxon>Bacteria</taxon>
        <taxon>Bacillati</taxon>
        <taxon>Bacillota</taxon>
        <taxon>Bacilli</taxon>
        <taxon>Bacillales</taxon>
        <taxon>Bacillaceae</taxon>
        <taxon>Gracilibacillus</taxon>
    </lineage>
</organism>
<dbReference type="EMBL" id="JACHON010000018">
    <property type="protein sequence ID" value="MBB6513914.1"/>
    <property type="molecule type" value="Genomic_DNA"/>
</dbReference>
<dbReference type="InterPro" id="IPR058620">
    <property type="entry name" value="YtrI_C"/>
</dbReference>
<dbReference type="NCBIfam" id="NF041479">
    <property type="entry name" value="spor_membprot_YtrI"/>
    <property type="match status" value="1"/>
</dbReference>
<sequence length="169" mass="19535">MHIPPYFKRPAWQRFFAGSVVGAICAYFVFLFIFGELQQEWIEENLSLRTSLQELNQSYETLLKNHEALDKESKEEMTLQEVEIEFTNLKELKLENDRIMVQLLKDSISEETSHLLGKPVNEVNTALDLLVSSIENKTLEVDDFKYRGTVKKLVVANNLHLSIELETAS</sequence>
<dbReference type="InterPro" id="IPR048198">
    <property type="entry name" value="YtrI"/>
</dbReference>
<comment type="caution">
    <text evidence="3">The sequence shown here is derived from an EMBL/GenBank/DDBJ whole genome shotgun (WGS) entry which is preliminary data.</text>
</comment>
<evidence type="ECO:0000259" key="2">
    <source>
        <dbReference type="Pfam" id="PF26347"/>
    </source>
</evidence>
<gene>
    <name evidence="3" type="ORF">GGQ92_002733</name>
</gene>
<name>A0A841RSJ6_9BACI</name>
<keyword evidence="4" id="KW-1185">Reference proteome</keyword>
<keyword evidence="1" id="KW-0812">Transmembrane</keyword>
<evidence type="ECO:0000313" key="3">
    <source>
        <dbReference type="EMBL" id="MBB6513914.1"/>
    </source>
</evidence>
<dbReference type="Proteomes" id="UP000572212">
    <property type="component" value="Unassembled WGS sequence"/>
</dbReference>
<protein>
    <recommendedName>
        <fullName evidence="2">Sporulation membrane protein YtrI C-terminal domain-containing protein</fullName>
    </recommendedName>
</protein>
<keyword evidence="1" id="KW-1133">Transmembrane helix</keyword>
<proteinExistence type="predicted"/>
<dbReference type="Pfam" id="PF26347">
    <property type="entry name" value="YtrI_sporulation"/>
    <property type="match status" value="1"/>
</dbReference>
<evidence type="ECO:0000313" key="4">
    <source>
        <dbReference type="Proteomes" id="UP000572212"/>
    </source>
</evidence>